<sequence length="308" mass="34543">MISLLKSLLGKTLSVPQPCSAGCTLRKELEDQRLLLGKLLAERTKGKALLERLGDAEFKVFSQWGDDGIIQYLINNLDIRVKKFIEFGVSDYREANTRFLLQNDNWSGLVMDCSEDNVNYIKNDDIYWKYDLTAQSCFITAENINGKLSQAGFSDEIGLLHIDVDGNDYWIWKAIDVVDPLIVIMEYNSLFGIERPITVPYDPGFDRFASHHSGIFAGASLLALCNLAQSKGYAFVGSNSAGNNAYFVREDKVGAIRTLSPQQGYVASKFREHRDEQGNLTFIPGHDAVESIRGMQVFNTTTQTIEEL</sequence>
<dbReference type="EMBL" id="CP001124">
    <property type="protein sequence ID" value="ACH39586.1"/>
    <property type="molecule type" value="Genomic_DNA"/>
</dbReference>
<proteinExistence type="predicted"/>
<dbReference type="RefSeq" id="WP_012531007.1">
    <property type="nucleotide sequence ID" value="NC_011146.1"/>
</dbReference>
<dbReference type="STRING" id="404380.Gbem_2578"/>
<evidence type="ECO:0000313" key="1">
    <source>
        <dbReference type="EMBL" id="ACH39586.1"/>
    </source>
</evidence>
<gene>
    <name evidence="1" type="ordered locus">Gbem_2578</name>
</gene>
<reference evidence="1 2" key="1">
    <citation type="submission" date="2008-07" db="EMBL/GenBank/DDBJ databases">
        <title>Complete sequence of Geobacter bemidjiensis BEM.</title>
        <authorList>
            <consortium name="US DOE Joint Genome Institute"/>
            <person name="Lucas S."/>
            <person name="Copeland A."/>
            <person name="Lapidus A."/>
            <person name="Glavina del Rio T."/>
            <person name="Dalin E."/>
            <person name="Tice H."/>
            <person name="Bruce D."/>
            <person name="Goodwin L."/>
            <person name="Pitluck S."/>
            <person name="Kiss H."/>
            <person name="Brettin T."/>
            <person name="Detter J.C."/>
            <person name="Han C."/>
            <person name="Kuske C.R."/>
            <person name="Schmutz J."/>
            <person name="Larimer F."/>
            <person name="Land M."/>
            <person name="Hauser L."/>
            <person name="Kyrpides N."/>
            <person name="Lykidis A."/>
            <person name="Lovley D."/>
            <person name="Richardson P."/>
        </authorList>
    </citation>
    <scope>NUCLEOTIDE SEQUENCE [LARGE SCALE GENOMIC DNA]</scope>
    <source>
        <strain evidence="2">ATCC BAA-1014 / DSM 16622 / JCM 12645 / Bem</strain>
    </source>
</reference>
<evidence type="ECO:0000313" key="2">
    <source>
        <dbReference type="Proteomes" id="UP000008825"/>
    </source>
</evidence>
<name>B5EGV3_CITBB</name>
<organism evidence="1 2">
    <name type="scientific">Citrifermentans bemidjiense (strain ATCC BAA-1014 / DSM 16622 / JCM 12645 / Bem)</name>
    <name type="common">Geobacter bemidjiensis</name>
    <dbReference type="NCBI Taxonomy" id="404380"/>
    <lineage>
        <taxon>Bacteria</taxon>
        <taxon>Pseudomonadati</taxon>
        <taxon>Thermodesulfobacteriota</taxon>
        <taxon>Desulfuromonadia</taxon>
        <taxon>Geobacterales</taxon>
        <taxon>Geobacteraceae</taxon>
        <taxon>Citrifermentans</taxon>
    </lineage>
</organism>
<dbReference type="KEGG" id="gbm:Gbem_2578"/>
<accession>B5EGV3</accession>
<keyword evidence="2" id="KW-1185">Reference proteome</keyword>
<dbReference type="Proteomes" id="UP000008825">
    <property type="component" value="Chromosome"/>
</dbReference>
<dbReference type="HOGENOM" id="CLU_071534_0_0_7"/>
<protein>
    <submittedName>
        <fullName evidence="1">Uncharacterized protein</fullName>
    </submittedName>
</protein>
<dbReference type="eggNOG" id="ENOG502Z9VT">
    <property type="taxonomic scope" value="Bacteria"/>
</dbReference>
<dbReference type="AlphaFoldDB" id="B5EGV3"/>
<reference evidence="1 2" key="2">
    <citation type="journal article" date="2010" name="BMC Genomics">
        <title>The genome of Geobacter bemidjiensis, exemplar for the subsurface clade of Geobacter species that predominate in Fe(III)-reducing subsurface environments.</title>
        <authorList>
            <person name="Aklujkar M."/>
            <person name="Young N.D."/>
            <person name="Holmes D."/>
            <person name="Chavan M."/>
            <person name="Risso C."/>
            <person name="Kiss H.E."/>
            <person name="Han C.S."/>
            <person name="Land M.L."/>
            <person name="Lovley D.R."/>
        </authorList>
    </citation>
    <scope>NUCLEOTIDE SEQUENCE [LARGE SCALE GENOMIC DNA]</scope>
    <source>
        <strain evidence="2">ATCC BAA-1014 / DSM 16622 / JCM 12645 / Bem</strain>
    </source>
</reference>